<dbReference type="Proteomes" id="UP000198976">
    <property type="component" value="Chromosome I"/>
</dbReference>
<keyword evidence="5" id="KW-0963">Cytoplasm</keyword>
<dbReference type="PANTHER" id="PTHR35798">
    <property type="entry name" value="CELL DIVISION PROTEIN SEPF"/>
    <property type="match status" value="1"/>
</dbReference>
<reference evidence="7 8" key="1">
    <citation type="submission" date="2016-10" db="EMBL/GenBank/DDBJ databases">
        <authorList>
            <person name="Varghese N."/>
            <person name="Submissions S."/>
        </authorList>
    </citation>
    <scope>NUCLEOTIDE SEQUENCE [LARGE SCALE GENOMIC DNA]</scope>
    <source>
        <strain evidence="7 8">DSM 9169</strain>
    </source>
</reference>
<comment type="similarity">
    <text evidence="5">Belongs to the SepF family.</text>
</comment>
<evidence type="ECO:0000313" key="8">
    <source>
        <dbReference type="Proteomes" id="UP000198976"/>
    </source>
</evidence>
<keyword evidence="3 5" id="KW-0131">Cell cycle</keyword>
<evidence type="ECO:0000256" key="1">
    <source>
        <dbReference type="ARBA" id="ARBA00022618"/>
    </source>
</evidence>
<dbReference type="InterPro" id="IPR007561">
    <property type="entry name" value="Cell_div_SepF/SepF-rel"/>
</dbReference>
<dbReference type="Pfam" id="PF04472">
    <property type="entry name" value="SepF"/>
    <property type="match status" value="1"/>
</dbReference>
<dbReference type="InterPro" id="IPR038594">
    <property type="entry name" value="SepF-like_sf"/>
</dbReference>
<evidence type="ECO:0000256" key="5">
    <source>
        <dbReference type="HAMAP-Rule" id="MF_01197"/>
    </source>
</evidence>
<keyword evidence="1 5" id="KW-0132">Cell division</keyword>
<evidence type="ECO:0000256" key="2">
    <source>
        <dbReference type="ARBA" id="ARBA00023210"/>
    </source>
</evidence>
<dbReference type="RefSeq" id="WP_058236472.1">
    <property type="nucleotide sequence ID" value="NZ_LT629792.1"/>
</dbReference>
<keyword evidence="8" id="KW-1185">Reference proteome</keyword>
<feature type="region of interest" description="Disordered" evidence="6">
    <location>
        <begin position="1"/>
        <end position="41"/>
    </location>
</feature>
<organism evidence="7 8">
    <name type="scientific">Schaalia radingae</name>
    <dbReference type="NCBI Taxonomy" id="131110"/>
    <lineage>
        <taxon>Bacteria</taxon>
        <taxon>Bacillati</taxon>
        <taxon>Actinomycetota</taxon>
        <taxon>Actinomycetes</taxon>
        <taxon>Actinomycetales</taxon>
        <taxon>Actinomycetaceae</taxon>
        <taxon>Schaalia</taxon>
    </lineage>
</organism>
<dbReference type="PANTHER" id="PTHR35798:SF1">
    <property type="entry name" value="CELL DIVISION PROTEIN SEPF"/>
    <property type="match status" value="1"/>
</dbReference>
<comment type="subcellular location">
    <subcellularLocation>
        <location evidence="5">Cytoplasm</location>
    </subcellularLocation>
    <text evidence="5">Localizes to the division site, in a FtsZ-dependent manner.</text>
</comment>
<evidence type="ECO:0000256" key="3">
    <source>
        <dbReference type="ARBA" id="ARBA00023306"/>
    </source>
</evidence>
<sequence length="155" mass="17403">MAESFSTRAKKFMGWDTSDDEFDEPEMEQEEPGQWADVTELSDYEPTPAVRRTETVQQTEPNDLARIQTIHATSYADARSIGDAFRSDIPVIVNMTDLPDNEARRVIDFSAGLVYGLRGHFERVTQRVYLLSPRSVKVSSGMAPSHGAELFSQAE</sequence>
<keyword evidence="2 5" id="KW-0717">Septation</keyword>
<evidence type="ECO:0000313" key="7">
    <source>
        <dbReference type="EMBL" id="SDT91299.1"/>
    </source>
</evidence>
<name>A0ABY0V6Q7_9ACTO</name>
<comment type="function">
    <text evidence="4 5">Cell division protein that is part of the divisome complex and is recruited early to the Z-ring. Probably stimulates Z-ring formation, perhaps through the cross-linking of FtsZ protofilaments. Its function overlaps with FtsA.</text>
</comment>
<proteinExistence type="inferred from homology"/>
<protein>
    <recommendedName>
        <fullName evidence="5">Cell division protein SepF</fullName>
    </recommendedName>
</protein>
<dbReference type="InterPro" id="IPR023052">
    <property type="entry name" value="Cell_div_SepF"/>
</dbReference>
<dbReference type="HAMAP" id="MF_01197">
    <property type="entry name" value="SepF"/>
    <property type="match status" value="1"/>
</dbReference>
<dbReference type="Gene3D" id="3.30.110.150">
    <property type="entry name" value="SepF-like protein"/>
    <property type="match status" value="1"/>
</dbReference>
<comment type="subunit">
    <text evidence="5">Homodimer. Interacts with FtsZ.</text>
</comment>
<evidence type="ECO:0000256" key="4">
    <source>
        <dbReference type="ARBA" id="ARBA00044936"/>
    </source>
</evidence>
<dbReference type="EMBL" id="LT629792">
    <property type="protein sequence ID" value="SDT91299.1"/>
    <property type="molecule type" value="Genomic_DNA"/>
</dbReference>
<feature type="compositionally biased region" description="Acidic residues" evidence="6">
    <location>
        <begin position="17"/>
        <end position="31"/>
    </location>
</feature>
<accession>A0ABY0V6Q7</accession>
<gene>
    <name evidence="5" type="primary">sepF</name>
    <name evidence="7" type="ORF">SAMN04489714_0828</name>
</gene>
<evidence type="ECO:0000256" key="6">
    <source>
        <dbReference type="SAM" id="MobiDB-lite"/>
    </source>
</evidence>